<dbReference type="PANTHER" id="PTHR43022:SF1">
    <property type="entry name" value="PROTEIN SMF"/>
    <property type="match status" value="1"/>
</dbReference>
<feature type="domain" description="DprA winged helix" evidence="3">
    <location>
        <begin position="178"/>
        <end position="237"/>
    </location>
</feature>
<reference evidence="4" key="1">
    <citation type="submission" date="2015-03" db="EMBL/GenBank/DDBJ databases">
        <title>Draft genome sequence of Mizugakiibacter sediminis skMP5.</title>
        <authorList>
            <person name="Watanabe T."/>
            <person name="Kojima H."/>
            <person name="Fukui M."/>
        </authorList>
    </citation>
    <scope>NUCLEOTIDE SEQUENCE</scope>
    <source>
        <strain evidence="4">SkMP5</strain>
    </source>
</reference>
<evidence type="ECO:0000259" key="2">
    <source>
        <dbReference type="Pfam" id="PF02481"/>
    </source>
</evidence>
<dbReference type="SUPFAM" id="SSF46785">
    <property type="entry name" value="Winged helix' DNA-binding domain"/>
    <property type="match status" value="1"/>
</dbReference>
<evidence type="ECO:0000313" key="4">
    <source>
        <dbReference type="EMBL" id="GAN45027.1"/>
    </source>
</evidence>
<protein>
    <submittedName>
        <fullName evidence="4">DNA processing protein DprA</fullName>
    </submittedName>
</protein>
<sequence length="248" mass="25436">MLAAAGFVVTSGLAEGIDGAAHAAALDAGGTTVAVMGTGPDLVYPRAHRELAARIAAAGALVSEFPPGTTARPEFFPRRNRLIAGLALGTLVVQASLRSGSLITARLASEQGREVFAVPGSIHNPLARGCHRLIREGAKLVETAEEVVEELAPLARSLGLALAARLEADAAAAPRQAAPATGGWRDDPDYRRLLDALGHDPAALDELAARTGLAPAALSSMLLMLELEGVVAGLPGGRYQRLPEGGRA</sequence>
<organism evidence="4">
    <name type="scientific">Mizugakiibacter sediminis</name>
    <dbReference type="NCBI Taxonomy" id="1475481"/>
    <lineage>
        <taxon>Bacteria</taxon>
        <taxon>Pseudomonadati</taxon>
        <taxon>Pseudomonadota</taxon>
        <taxon>Gammaproteobacteria</taxon>
        <taxon>Lysobacterales</taxon>
        <taxon>Rhodanobacteraceae</taxon>
        <taxon>Mizugakiibacter</taxon>
    </lineage>
</organism>
<dbReference type="InterPro" id="IPR003488">
    <property type="entry name" value="DprA"/>
</dbReference>
<dbReference type="PANTHER" id="PTHR43022">
    <property type="entry name" value="PROTEIN SMF"/>
    <property type="match status" value="1"/>
</dbReference>
<gene>
    <name evidence="4" type="ORF">MBSD_1566</name>
</gene>
<dbReference type="InterPro" id="IPR057666">
    <property type="entry name" value="DrpA_SLOG"/>
</dbReference>
<dbReference type="InterPro" id="IPR036390">
    <property type="entry name" value="WH_DNA-bd_sf"/>
</dbReference>
<evidence type="ECO:0000256" key="1">
    <source>
        <dbReference type="ARBA" id="ARBA00006525"/>
    </source>
</evidence>
<dbReference type="EMBL" id="DF952379">
    <property type="protein sequence ID" value="GAN45027.1"/>
    <property type="molecule type" value="Genomic_DNA"/>
</dbReference>
<evidence type="ECO:0000259" key="3">
    <source>
        <dbReference type="Pfam" id="PF17782"/>
    </source>
</evidence>
<name>A0A0U1PA81_9GAMM</name>
<dbReference type="HOGENOM" id="CLU_029601_0_4_6"/>
<comment type="similarity">
    <text evidence="1">Belongs to the DprA/Smf family.</text>
</comment>
<dbReference type="Pfam" id="PF02481">
    <property type="entry name" value="DNA_processg_A"/>
    <property type="match status" value="1"/>
</dbReference>
<dbReference type="AlphaFoldDB" id="A0A0U1PA81"/>
<dbReference type="SUPFAM" id="SSF102405">
    <property type="entry name" value="MCP/YpsA-like"/>
    <property type="match status" value="1"/>
</dbReference>
<dbReference type="InterPro" id="IPR041614">
    <property type="entry name" value="DprA_WH"/>
</dbReference>
<dbReference type="Gene3D" id="1.10.10.10">
    <property type="entry name" value="Winged helix-like DNA-binding domain superfamily/Winged helix DNA-binding domain"/>
    <property type="match status" value="1"/>
</dbReference>
<accession>A0A0U1PA81</accession>
<feature type="domain" description="Smf/DprA SLOG" evidence="2">
    <location>
        <begin position="2"/>
        <end position="151"/>
    </location>
</feature>
<dbReference type="Pfam" id="PF17782">
    <property type="entry name" value="WHD_DprA"/>
    <property type="match status" value="1"/>
</dbReference>
<dbReference type="GO" id="GO:0009294">
    <property type="term" value="P:DNA-mediated transformation"/>
    <property type="evidence" value="ECO:0007669"/>
    <property type="project" value="InterPro"/>
</dbReference>
<proteinExistence type="inferred from homology"/>
<dbReference type="Gene3D" id="3.40.50.450">
    <property type="match status" value="1"/>
</dbReference>
<dbReference type="InterPro" id="IPR036388">
    <property type="entry name" value="WH-like_DNA-bd_sf"/>
</dbReference>